<keyword evidence="11 16" id="KW-0234">DNA repair</keyword>
<dbReference type="Proteomes" id="UP000682877">
    <property type="component" value="Chromosome 1"/>
</dbReference>
<dbReference type="InterPro" id="IPR023170">
    <property type="entry name" value="HhH_base_excis_C"/>
</dbReference>
<evidence type="ECO:0000313" key="19">
    <source>
        <dbReference type="EMBL" id="CAE5956662.1"/>
    </source>
</evidence>
<evidence type="ECO:0000256" key="11">
    <source>
        <dbReference type="ARBA" id="ARBA00023204"/>
    </source>
</evidence>
<keyword evidence="20" id="KW-1185">Reference proteome</keyword>
<evidence type="ECO:0000256" key="7">
    <source>
        <dbReference type="ARBA" id="ARBA00022801"/>
    </source>
</evidence>
<comment type="similarity">
    <text evidence="3 16">Belongs to the Nth/MutY family.</text>
</comment>
<dbReference type="InterPro" id="IPR003265">
    <property type="entry name" value="HhH-GPD_domain"/>
</dbReference>
<evidence type="ECO:0000256" key="16">
    <source>
        <dbReference type="HAMAP-Rule" id="MF_03183"/>
    </source>
</evidence>
<evidence type="ECO:0000256" key="3">
    <source>
        <dbReference type="ARBA" id="ARBA00008343"/>
    </source>
</evidence>
<gene>
    <name evidence="16" type="primary">NTH1</name>
    <name evidence="19" type="ORF">AARE701A_LOCUS423</name>
</gene>
<proteinExistence type="inferred from homology"/>
<dbReference type="PROSITE" id="PS00764">
    <property type="entry name" value="ENDONUCLEASE_III_1"/>
    <property type="match status" value="1"/>
</dbReference>
<dbReference type="SMART" id="SM00478">
    <property type="entry name" value="ENDO3c"/>
    <property type="match status" value="1"/>
</dbReference>
<dbReference type="CDD" id="cd00056">
    <property type="entry name" value="ENDO3c"/>
    <property type="match status" value="1"/>
</dbReference>
<dbReference type="Pfam" id="PF00730">
    <property type="entry name" value="HhH-GPD"/>
    <property type="match status" value="1"/>
</dbReference>
<feature type="compositionally biased region" description="Polar residues" evidence="17">
    <location>
        <begin position="40"/>
        <end position="49"/>
    </location>
</feature>
<keyword evidence="6 16" id="KW-0227">DNA damage</keyword>
<comment type="cofactor">
    <cofactor evidence="1">
        <name>[4Fe-4S] cluster</name>
        <dbReference type="ChEBI" id="CHEBI:49883"/>
    </cofactor>
</comment>
<keyword evidence="8" id="KW-0809">Transit peptide</keyword>
<dbReference type="AlphaFoldDB" id="A0A8S1ZC26"/>
<reference evidence="19" key="1">
    <citation type="submission" date="2021-01" db="EMBL/GenBank/DDBJ databases">
        <authorList>
            <person name="Bezrukov I."/>
        </authorList>
    </citation>
    <scope>NUCLEOTIDE SEQUENCE</scope>
</reference>
<feature type="region of interest" description="Disordered" evidence="17">
    <location>
        <begin position="497"/>
        <end position="529"/>
    </location>
</feature>
<dbReference type="InterPro" id="IPR004035">
    <property type="entry name" value="Endouclease-III_FeS-bd_BS"/>
</dbReference>
<evidence type="ECO:0000256" key="15">
    <source>
        <dbReference type="ARBA" id="ARBA00053205"/>
    </source>
</evidence>
<comment type="subcellular location">
    <subcellularLocation>
        <location evidence="2">Plastid</location>
        <location evidence="2">Chloroplast stroma</location>
        <location evidence="2">Chloroplast nucleoid</location>
    </subcellularLocation>
</comment>
<dbReference type="FunFam" id="1.10.340.30:FF:000005">
    <property type="entry name" value="Endonuclease III-like protein 1"/>
    <property type="match status" value="1"/>
</dbReference>
<dbReference type="InterPro" id="IPR000445">
    <property type="entry name" value="HhH_motif"/>
</dbReference>
<feature type="compositionally biased region" description="Basic and acidic residues" evidence="17">
    <location>
        <begin position="159"/>
        <end position="178"/>
    </location>
</feature>
<dbReference type="HAMAP" id="MF_03183">
    <property type="entry name" value="Endonuclease_III_Nth"/>
    <property type="match status" value="1"/>
</dbReference>
<dbReference type="GO" id="GO:0042644">
    <property type="term" value="C:chloroplast nucleoid"/>
    <property type="evidence" value="ECO:0007669"/>
    <property type="project" value="UniProtKB-SubCell"/>
</dbReference>
<dbReference type="SMART" id="SM00525">
    <property type="entry name" value="FES"/>
    <property type="match status" value="1"/>
</dbReference>
<dbReference type="GO" id="GO:0006289">
    <property type="term" value="P:nucleotide-excision repair"/>
    <property type="evidence" value="ECO:0007669"/>
    <property type="project" value="TreeGrafter"/>
</dbReference>
<dbReference type="SUPFAM" id="SSF48150">
    <property type="entry name" value="DNA-glycosylase"/>
    <property type="match status" value="1"/>
</dbReference>
<name>A0A8S1ZC26_ARAAE</name>
<keyword evidence="7 16" id="KW-0378">Hydrolase</keyword>
<dbReference type="FunFam" id="1.10.1670.10:FF:000003">
    <property type="entry name" value="Endonuclease III homolog"/>
    <property type="match status" value="1"/>
</dbReference>
<sequence>MAFTNEQDGGSKGFVKRVASSFSMRKKKNATSEPKLLPRSKSTGSTNFESMRLPATKKISDVTNKTRIKPSGSVTPSQPRREKIDDRGGGTNNKFGKWRSFDDSDSIWLSSDCASPTSLLEERRLSVSFRFSVDESVVSWLSNLAKASLSLNHQEVSSIKDRPRIPRNTKENIQKKDSFSSAPNLTAIDSSTQSSQGKKVSFSQSSGIELESGNHSPSLIISSDVPSDPNNHTATSLVRKISLDEKSAEIVDSKSSSSSVDEPLFWPYEQRFDWTPEDILKHFSMSPRRKKLLNAKVSAGSSPRSMRAQLLQARKLDLKDGSKRKLVFNGPLTNASKIPELKRTISNNSNKKNDSIKNEPIRNCVKRNKSLPSRLRKSSKTCSKVVPFEVAEEVIAAERAKVEITARKLINRRSKTMLEDDFALINDFSIENAVGLGEFKGREGATLYQVKGKEEDSTPPESPNGAASTFLIAARVFNAMNRRMYAATTRSFAKSISAESLNPRTDSNFNSEAANGTSESETRVSLRKKRLKHEDLEKCSSRGINALKEMCGLPDIEDSPYKKTNGSASSSKGEKTKLIYKSTEASPSASSIKTAGIPPENWKKVLEGIQKLKSSEEAPVNAVECDRTGSFLPPKERRFYVLIGTLLSSQTKEHITGAAVERLHQNGLLTPEAIDKADESTIKELIYPVGFYTRKAANVKKVAKICLTKYDGDIPRTLEELLSLPGVGPKIAHLVLHVAWNDVQGICVDTHVHRICNRLGWVSKPGTKQKTSSPEETRVALQQWLPKEEWVAINFLLVGFGQTICTPLRPRCGTCSITELCPSAFKETPSTSSKLKKSIKSKKL</sequence>
<keyword evidence="4" id="KW-0004">4Fe-4S</keyword>
<dbReference type="PROSITE" id="PS01155">
    <property type="entry name" value="ENDONUCLEASE_III_2"/>
    <property type="match status" value="1"/>
</dbReference>
<dbReference type="GO" id="GO:0003677">
    <property type="term" value="F:DNA binding"/>
    <property type="evidence" value="ECO:0007669"/>
    <property type="project" value="UniProtKB-UniRule"/>
</dbReference>
<evidence type="ECO:0000256" key="10">
    <source>
        <dbReference type="ARBA" id="ARBA00023014"/>
    </source>
</evidence>
<evidence type="ECO:0000256" key="6">
    <source>
        <dbReference type="ARBA" id="ARBA00022763"/>
    </source>
</evidence>
<feature type="compositionally biased region" description="Basic and acidic residues" evidence="17">
    <location>
        <begin position="79"/>
        <end position="88"/>
    </location>
</feature>
<dbReference type="GO" id="GO:0046872">
    <property type="term" value="F:metal ion binding"/>
    <property type="evidence" value="ECO:0007669"/>
    <property type="project" value="UniProtKB-KW"/>
</dbReference>
<dbReference type="GO" id="GO:0005634">
    <property type="term" value="C:nucleus"/>
    <property type="evidence" value="ECO:0007669"/>
    <property type="project" value="InterPro"/>
</dbReference>
<dbReference type="Gene3D" id="1.10.1670.10">
    <property type="entry name" value="Helix-hairpin-Helix base-excision DNA repair enzymes (C-terminal)"/>
    <property type="match status" value="1"/>
</dbReference>
<evidence type="ECO:0000259" key="18">
    <source>
        <dbReference type="SMART" id="SM00478"/>
    </source>
</evidence>
<dbReference type="Pfam" id="PF00633">
    <property type="entry name" value="HHH"/>
    <property type="match status" value="1"/>
</dbReference>
<comment type="function">
    <text evidence="15 16">Bifunctional DNA N-glycosylase with associated apurinic/apyrimidinic (AP) lyase function that catalyzes the first step in base excision repair (BER), the primary repair pathway for the repair of oxidative DNA damage. The DNA N-glycosylase activity releases the damaged DNA base from DNA by cleaving the N-glycosidic bond, leaving an AP site. The AP lyase activity cleaves the phosphodiester bond 3' to the AP site by a beta-elimination. Primarily recognizes and repairs oxidative base damage of pyrimidines.</text>
</comment>
<evidence type="ECO:0000256" key="13">
    <source>
        <dbReference type="ARBA" id="ARBA00023295"/>
    </source>
</evidence>
<feature type="domain" description="HhH-GPD" evidence="18">
    <location>
        <begin position="647"/>
        <end position="803"/>
    </location>
</feature>
<evidence type="ECO:0000256" key="9">
    <source>
        <dbReference type="ARBA" id="ARBA00023004"/>
    </source>
</evidence>
<dbReference type="EC" id="4.2.99.18" evidence="16"/>
<evidence type="ECO:0000313" key="20">
    <source>
        <dbReference type="Proteomes" id="UP000682877"/>
    </source>
</evidence>
<dbReference type="GO" id="GO:0000703">
    <property type="term" value="F:oxidized pyrimidine nucleobase lesion DNA N-glycosylase activity"/>
    <property type="evidence" value="ECO:0007669"/>
    <property type="project" value="UniProtKB-UniRule"/>
</dbReference>
<keyword evidence="5" id="KW-0479">Metal-binding</keyword>
<evidence type="ECO:0000256" key="12">
    <source>
        <dbReference type="ARBA" id="ARBA00023239"/>
    </source>
</evidence>
<dbReference type="PANTHER" id="PTHR43286">
    <property type="entry name" value="ENDONUCLEASE III-LIKE PROTEIN 1"/>
    <property type="match status" value="1"/>
</dbReference>
<feature type="region of interest" description="Disordered" evidence="17">
    <location>
        <begin position="1"/>
        <end position="96"/>
    </location>
</feature>
<evidence type="ECO:0000256" key="1">
    <source>
        <dbReference type="ARBA" id="ARBA00001966"/>
    </source>
</evidence>
<evidence type="ECO:0000256" key="14">
    <source>
        <dbReference type="ARBA" id="ARBA00044632"/>
    </source>
</evidence>
<evidence type="ECO:0000256" key="4">
    <source>
        <dbReference type="ARBA" id="ARBA00022485"/>
    </source>
</evidence>
<comment type="catalytic activity">
    <reaction evidence="14 16">
        <text>2'-deoxyribonucleotide-(2'-deoxyribose 5'-phosphate)-2'-deoxyribonucleotide-DNA = a 3'-end 2'-deoxyribonucleotide-(2,3-dehydro-2,3-deoxyribose 5'-phosphate)-DNA + a 5'-end 5'-phospho-2'-deoxyribonucleoside-DNA + H(+)</text>
        <dbReference type="Rhea" id="RHEA:66592"/>
        <dbReference type="Rhea" id="RHEA-COMP:13180"/>
        <dbReference type="Rhea" id="RHEA-COMP:16897"/>
        <dbReference type="Rhea" id="RHEA-COMP:17067"/>
        <dbReference type="ChEBI" id="CHEBI:15378"/>
        <dbReference type="ChEBI" id="CHEBI:136412"/>
        <dbReference type="ChEBI" id="CHEBI:157695"/>
        <dbReference type="ChEBI" id="CHEBI:167181"/>
        <dbReference type="EC" id="4.2.99.18"/>
    </reaction>
</comment>
<feature type="compositionally biased region" description="Polar residues" evidence="17">
    <location>
        <begin position="179"/>
        <end position="233"/>
    </location>
</feature>
<evidence type="ECO:0000256" key="2">
    <source>
        <dbReference type="ARBA" id="ARBA00004595"/>
    </source>
</evidence>
<dbReference type="GO" id="GO:0140078">
    <property type="term" value="F:class I DNA-(apurinic or apyrimidinic site) endonuclease activity"/>
    <property type="evidence" value="ECO:0007669"/>
    <property type="project" value="UniProtKB-EC"/>
</dbReference>
<protein>
    <recommendedName>
        <fullName evidence="16">Endonuclease III homolog</fullName>
        <ecNumber evidence="16">3.2.2.-</ecNumber>
        <ecNumber evidence="16">4.2.99.18</ecNumber>
    </recommendedName>
    <alternativeName>
        <fullName evidence="16">Bifunctional DNA N-glycosylase/DNA-(apurinic or apyrimidinic site) lyase</fullName>
        <shortName evidence="16">DNA glycosylase/AP lyase</shortName>
    </alternativeName>
</protein>
<dbReference type="InterPro" id="IPR011257">
    <property type="entry name" value="DNA_glycosylase"/>
</dbReference>
<dbReference type="InterPro" id="IPR004036">
    <property type="entry name" value="Endonuclease-III-like_CS2"/>
</dbReference>
<dbReference type="InterPro" id="IPR030841">
    <property type="entry name" value="NTH1"/>
</dbReference>
<evidence type="ECO:0000256" key="5">
    <source>
        <dbReference type="ARBA" id="ARBA00022723"/>
    </source>
</evidence>
<keyword evidence="9" id="KW-0408">Iron</keyword>
<feature type="compositionally biased region" description="Polar residues" evidence="17">
    <location>
        <begin position="497"/>
        <end position="519"/>
    </location>
</feature>
<keyword evidence="12 16" id="KW-0456">Lyase</keyword>
<comment type="caution">
    <text evidence="16">Lacks conserved residue(s) required for the propagation of feature annotation.</text>
</comment>
<dbReference type="GO" id="GO:0006285">
    <property type="term" value="P:base-excision repair, AP site formation"/>
    <property type="evidence" value="ECO:0007669"/>
    <property type="project" value="UniProtKB-UniRule"/>
</dbReference>
<organism evidence="19 20">
    <name type="scientific">Arabidopsis arenosa</name>
    <name type="common">Sand rock-cress</name>
    <name type="synonym">Cardaminopsis arenosa</name>
    <dbReference type="NCBI Taxonomy" id="38785"/>
    <lineage>
        <taxon>Eukaryota</taxon>
        <taxon>Viridiplantae</taxon>
        <taxon>Streptophyta</taxon>
        <taxon>Embryophyta</taxon>
        <taxon>Tracheophyta</taxon>
        <taxon>Spermatophyta</taxon>
        <taxon>Magnoliopsida</taxon>
        <taxon>eudicotyledons</taxon>
        <taxon>Gunneridae</taxon>
        <taxon>Pentapetalae</taxon>
        <taxon>rosids</taxon>
        <taxon>malvids</taxon>
        <taxon>Brassicales</taxon>
        <taxon>Brassicaceae</taxon>
        <taxon>Camelineae</taxon>
        <taxon>Arabidopsis</taxon>
    </lineage>
</organism>
<evidence type="ECO:0000256" key="17">
    <source>
        <dbReference type="SAM" id="MobiDB-lite"/>
    </source>
</evidence>
<dbReference type="EMBL" id="LR999451">
    <property type="protein sequence ID" value="CAE5956662.1"/>
    <property type="molecule type" value="Genomic_DNA"/>
</dbReference>
<feature type="region of interest" description="Disordered" evidence="17">
    <location>
        <begin position="159"/>
        <end position="233"/>
    </location>
</feature>
<keyword evidence="13 16" id="KW-0326">Glycosidase</keyword>
<accession>A0A8S1ZC26</accession>
<dbReference type="EC" id="3.2.2.-" evidence="16"/>
<evidence type="ECO:0000256" key="8">
    <source>
        <dbReference type="ARBA" id="ARBA00022946"/>
    </source>
</evidence>
<dbReference type="GO" id="GO:0051539">
    <property type="term" value="F:4 iron, 4 sulfur cluster binding"/>
    <property type="evidence" value="ECO:0007669"/>
    <property type="project" value="UniProtKB-KW"/>
</dbReference>
<keyword evidence="10" id="KW-0411">Iron-sulfur</keyword>
<dbReference type="PANTHER" id="PTHR43286:SF1">
    <property type="entry name" value="ENDONUCLEASE III-LIKE PROTEIN 1"/>
    <property type="match status" value="1"/>
</dbReference>
<dbReference type="InterPro" id="IPR003651">
    <property type="entry name" value="Endonuclease3_FeS-loop_motif"/>
</dbReference>
<dbReference type="Gene3D" id="1.10.340.30">
    <property type="entry name" value="Hypothetical protein, domain 2"/>
    <property type="match status" value="1"/>
</dbReference>